<dbReference type="Gene3D" id="1.10.8.430">
    <property type="entry name" value="Helical domain of apoptotic protease-activating factors"/>
    <property type="match status" value="1"/>
</dbReference>
<evidence type="ECO:0000256" key="3">
    <source>
        <dbReference type="ARBA" id="ARBA00022737"/>
    </source>
</evidence>
<dbReference type="Gene3D" id="3.40.50.300">
    <property type="entry name" value="P-loop containing nucleotide triphosphate hydrolases"/>
    <property type="match status" value="1"/>
</dbReference>
<keyword evidence="3" id="KW-0677">Repeat</keyword>
<dbReference type="Pfam" id="PF25019">
    <property type="entry name" value="LRR_R13L1-DRL21"/>
    <property type="match status" value="1"/>
</dbReference>
<gene>
    <name evidence="11" type="ORF">U9M48_037582</name>
</gene>
<dbReference type="InterPro" id="IPR056789">
    <property type="entry name" value="LRR_R13L1-DRL21"/>
</dbReference>
<evidence type="ECO:0000256" key="1">
    <source>
        <dbReference type="ARBA" id="ARBA00008894"/>
    </source>
</evidence>
<keyword evidence="6" id="KW-0067">ATP-binding</keyword>
<proteinExistence type="inferred from homology"/>
<comment type="similarity">
    <text evidence="1">Belongs to the disease resistance NB-LRR family.</text>
</comment>
<dbReference type="InterPro" id="IPR058922">
    <property type="entry name" value="WHD_DRP"/>
</dbReference>
<feature type="domain" description="Disease resistance protein winged helix" evidence="9">
    <location>
        <begin position="631"/>
        <end position="703"/>
    </location>
</feature>
<evidence type="ECO:0000313" key="12">
    <source>
        <dbReference type="Proteomes" id="UP001341281"/>
    </source>
</evidence>
<sequence>MMLQLGEVHSLHIFFEARKMEPRTGMLVDNVEDTEIQEDIKFERVSICLGWRYSAVCRMDWQFVAVSSCKGWFSASAVISRGSKDCTTASSTKKRRLHPPWLELQCTFTTSHRPRTYIHALELSVQLLPEARLHRASAYCSIVFIIEHTAHLFKREMEIAISAARWAVGAALGPVSDGLLESWAASSELGPNVRALKLELLYAQGMLNNARGRDVHNPALGQLLLELRHHAYDADDVLDELEYFRVQDELEGTYETTDTDERGLVGGFLLNVHHTARAVVRKLKLPSCSSASVCHCKHHRKPKLKFDRVALSKRMVEIVELLKPVCAKVSTILDLELLSTIASNSATGTIKGTASSSQTRITTPQIIETKLFGRDKLKTDVMHDITSKYRTKDLTVLSIVGPGGLGKTTFTQHIYQEVKSHFQVLVWICVSQNFSANRLAQEIVKQIPKVGNEKENESAEELIEKRLQSKQFFLVLDDMWADHEDEWKKLLAPLKKGQTKGNIVIVTTRIPKVAQMVTTIDSPIRLERLNDEQCMSFLKACVFDEEQSWEGHTNLRNIGLQIVKRLKGFPLAVKTVGRLLKTELTLDHWTRIFESKEWEYRAGDDDIMPALKLSYNYLPFHLQQCFSHCALFPEDYKFGREELIHLWIGLGLLGSVGDQNKRIEDVGLGYLRDLVSHGFFHQEDKKEDCQTYYAIHDLLHDLAKNVSSNECISIQGANVWSVQVPASIRHMSIAIENADVQDKTTFENRKMGLNALGKKLKAANLCTLLLFGDHHGSFCKLFGDMFREAKSLRLIFLSGTSYDVEDLLPSFSQFVHLRYLRIKGYVLDGKSLVGSISRFYNLLVLDLKECYNDFGSTREMSNLLKIRHFLVRDDSYHSRIFEVGKLKSIQELRRFEVKKERNGFELDQLGQLLQLHGSLEIHNLEKIEATTELEEIKLFQLHHLNRLVLKWDKNQPNRDPEKEQGILERLKPHKLPLPHMFPNLEQIDISNCEELASVPQIPSTSAMCKATLWRAGASIKDIRYNKNLQHVSVQFRKDALDSELVNILAFSNLSEINSLRILECPAVPLDQLLLLKSLKILEIGGCRNVLWPTEAKNNAQFKSVVEQLNISNWGGTAKELAQVISYFPNLSKLELRKCESKEAGEIEYEAGASSGGQPLLPLQIKELLENQSSLRSLLIRDCPMLLSSSSLSSFSCPFPTSLQSLELSGVKDGTLPTLAPLTNLIRLELYDCGGVKSEDLWHLLGQGHLKELQIWGTHNLFDVSSEPSRICGQDVCHSSRPQVLETEEEAGTVAASSIGGHFSSCLTKLVLIENDSMEHFTQAQSEALQMLTSLEDLQIDRYSRLQSLPERLSGLLNLKTLWIEFCDSIRSLPKGGLPGSLVELYIWGCDAIRSLPKATLPSSLTKLDVHGCDAFRSLPKESLPSSLTELSITHCPAIRSLPNKGRNLPSSLQILDVRGSNEKLKRQCRKLVGTIPIVTLDWA</sequence>
<dbReference type="PRINTS" id="PR00364">
    <property type="entry name" value="DISEASERSIST"/>
</dbReference>
<dbReference type="GO" id="GO:0005524">
    <property type="term" value="F:ATP binding"/>
    <property type="evidence" value="ECO:0007669"/>
    <property type="project" value="UniProtKB-KW"/>
</dbReference>
<evidence type="ECO:0000259" key="10">
    <source>
        <dbReference type="Pfam" id="PF25019"/>
    </source>
</evidence>
<name>A0AAQ3XAS9_PASNO</name>
<evidence type="ECO:0000259" key="7">
    <source>
        <dbReference type="Pfam" id="PF00931"/>
    </source>
</evidence>
<dbReference type="InterPro" id="IPR027417">
    <property type="entry name" value="P-loop_NTPase"/>
</dbReference>
<dbReference type="InterPro" id="IPR002182">
    <property type="entry name" value="NB-ARC"/>
</dbReference>
<protein>
    <recommendedName>
        <fullName evidence="13">AAA+ ATPase domain-containing protein</fullName>
    </recommendedName>
</protein>
<evidence type="ECO:0000259" key="8">
    <source>
        <dbReference type="Pfam" id="PF18052"/>
    </source>
</evidence>
<dbReference type="PANTHER" id="PTHR36766">
    <property type="entry name" value="PLANT BROAD-SPECTRUM MILDEW RESISTANCE PROTEIN RPW8"/>
    <property type="match status" value="1"/>
</dbReference>
<keyword evidence="2" id="KW-0433">Leucine-rich repeat</keyword>
<evidence type="ECO:0000256" key="6">
    <source>
        <dbReference type="ARBA" id="ARBA00022840"/>
    </source>
</evidence>
<dbReference type="Pfam" id="PF00931">
    <property type="entry name" value="NB-ARC"/>
    <property type="match status" value="1"/>
</dbReference>
<evidence type="ECO:0000256" key="5">
    <source>
        <dbReference type="ARBA" id="ARBA00022821"/>
    </source>
</evidence>
<evidence type="ECO:0000256" key="4">
    <source>
        <dbReference type="ARBA" id="ARBA00022741"/>
    </source>
</evidence>
<dbReference type="InterPro" id="IPR032675">
    <property type="entry name" value="LRR_dom_sf"/>
</dbReference>
<dbReference type="GO" id="GO:0051707">
    <property type="term" value="P:response to other organism"/>
    <property type="evidence" value="ECO:0007669"/>
    <property type="project" value="UniProtKB-ARBA"/>
</dbReference>
<keyword evidence="4" id="KW-0547">Nucleotide-binding</keyword>
<dbReference type="GO" id="GO:0006952">
    <property type="term" value="P:defense response"/>
    <property type="evidence" value="ECO:0007669"/>
    <property type="project" value="UniProtKB-KW"/>
</dbReference>
<organism evidence="11 12">
    <name type="scientific">Paspalum notatum var. saurae</name>
    <dbReference type="NCBI Taxonomy" id="547442"/>
    <lineage>
        <taxon>Eukaryota</taxon>
        <taxon>Viridiplantae</taxon>
        <taxon>Streptophyta</taxon>
        <taxon>Embryophyta</taxon>
        <taxon>Tracheophyta</taxon>
        <taxon>Spermatophyta</taxon>
        <taxon>Magnoliopsida</taxon>
        <taxon>Liliopsida</taxon>
        <taxon>Poales</taxon>
        <taxon>Poaceae</taxon>
        <taxon>PACMAD clade</taxon>
        <taxon>Panicoideae</taxon>
        <taxon>Andropogonodae</taxon>
        <taxon>Paspaleae</taxon>
        <taxon>Paspalinae</taxon>
        <taxon>Paspalum</taxon>
    </lineage>
</organism>
<dbReference type="Gene3D" id="3.80.10.10">
    <property type="entry name" value="Ribonuclease Inhibitor"/>
    <property type="match status" value="3"/>
</dbReference>
<dbReference type="InterPro" id="IPR036388">
    <property type="entry name" value="WH-like_DNA-bd_sf"/>
</dbReference>
<reference evidence="11 12" key="1">
    <citation type="submission" date="2024-02" db="EMBL/GenBank/DDBJ databases">
        <title>High-quality chromosome-scale genome assembly of Pensacola bahiagrass (Paspalum notatum Flugge var. saurae).</title>
        <authorList>
            <person name="Vega J.M."/>
            <person name="Podio M."/>
            <person name="Orjuela J."/>
            <person name="Siena L.A."/>
            <person name="Pessino S.C."/>
            <person name="Combes M.C."/>
            <person name="Mariac C."/>
            <person name="Albertini E."/>
            <person name="Pupilli F."/>
            <person name="Ortiz J.P.A."/>
            <person name="Leblanc O."/>
        </authorList>
    </citation>
    <scope>NUCLEOTIDE SEQUENCE [LARGE SCALE GENOMIC DNA]</scope>
    <source>
        <strain evidence="11">R1</strain>
        <tissue evidence="11">Leaf</tissue>
    </source>
</reference>
<dbReference type="Gene3D" id="1.10.10.10">
    <property type="entry name" value="Winged helix-like DNA-binding domain superfamily/Winged helix DNA-binding domain"/>
    <property type="match status" value="1"/>
</dbReference>
<dbReference type="InterPro" id="IPR042197">
    <property type="entry name" value="Apaf_helical"/>
</dbReference>
<dbReference type="Pfam" id="PF23559">
    <property type="entry name" value="WHD_DRP"/>
    <property type="match status" value="1"/>
</dbReference>
<feature type="domain" description="NB-ARC" evidence="7">
    <location>
        <begin position="386"/>
        <end position="546"/>
    </location>
</feature>
<dbReference type="SUPFAM" id="SSF52058">
    <property type="entry name" value="L domain-like"/>
    <property type="match status" value="1"/>
</dbReference>
<feature type="domain" description="Disease resistance N-terminal" evidence="8">
    <location>
        <begin position="167"/>
        <end position="248"/>
    </location>
</feature>
<dbReference type="SUPFAM" id="SSF52047">
    <property type="entry name" value="RNI-like"/>
    <property type="match status" value="1"/>
</dbReference>
<dbReference type="InterPro" id="IPR041118">
    <property type="entry name" value="Rx_N"/>
</dbReference>
<dbReference type="Proteomes" id="UP001341281">
    <property type="component" value="Chromosome 08"/>
</dbReference>
<keyword evidence="12" id="KW-1185">Reference proteome</keyword>
<evidence type="ECO:0000313" key="11">
    <source>
        <dbReference type="EMBL" id="WVZ91405.1"/>
    </source>
</evidence>
<dbReference type="Pfam" id="PF18052">
    <property type="entry name" value="Rx_N"/>
    <property type="match status" value="1"/>
</dbReference>
<evidence type="ECO:0000259" key="9">
    <source>
        <dbReference type="Pfam" id="PF23559"/>
    </source>
</evidence>
<dbReference type="GO" id="GO:0043531">
    <property type="term" value="F:ADP binding"/>
    <property type="evidence" value="ECO:0007669"/>
    <property type="project" value="InterPro"/>
</dbReference>
<dbReference type="PANTHER" id="PTHR36766:SF70">
    <property type="entry name" value="DISEASE RESISTANCE PROTEIN RGA4"/>
    <property type="match status" value="1"/>
</dbReference>
<keyword evidence="5" id="KW-0611">Plant defense</keyword>
<accession>A0AAQ3XAS9</accession>
<evidence type="ECO:0008006" key="13">
    <source>
        <dbReference type="Google" id="ProtNLM"/>
    </source>
</evidence>
<evidence type="ECO:0000256" key="2">
    <source>
        <dbReference type="ARBA" id="ARBA00022614"/>
    </source>
</evidence>
<dbReference type="SUPFAM" id="SSF52540">
    <property type="entry name" value="P-loop containing nucleoside triphosphate hydrolases"/>
    <property type="match status" value="1"/>
</dbReference>
<feature type="domain" description="R13L1/DRL21-like LRR repeat region" evidence="10">
    <location>
        <begin position="906"/>
        <end position="1000"/>
    </location>
</feature>
<dbReference type="EMBL" id="CP144752">
    <property type="protein sequence ID" value="WVZ91405.1"/>
    <property type="molecule type" value="Genomic_DNA"/>
</dbReference>